<dbReference type="InterPro" id="IPR032834">
    <property type="entry name" value="NatK-like_C"/>
</dbReference>
<proteinExistence type="predicted"/>
<dbReference type="PANTHER" id="PTHR40448:SF1">
    <property type="entry name" value="TWO-COMPONENT SENSOR HISTIDINE KINASE"/>
    <property type="match status" value="1"/>
</dbReference>
<dbReference type="Gene3D" id="1.10.287.130">
    <property type="match status" value="1"/>
</dbReference>
<keyword evidence="1" id="KW-0808">Transferase</keyword>
<accession>A0A2R5F0J2</accession>
<dbReference type="PROSITE" id="PS50109">
    <property type="entry name" value="HIS_KIN"/>
    <property type="match status" value="1"/>
</dbReference>
<evidence type="ECO:0000313" key="8">
    <source>
        <dbReference type="EMBL" id="GBG11439.1"/>
    </source>
</evidence>
<comment type="caution">
    <text evidence="8">The sequence shown here is derived from an EMBL/GenBank/DDBJ whole genome shotgun (WGS) entry which is preliminary data.</text>
</comment>
<protein>
    <submittedName>
        <fullName evidence="8">ATP-binding protein</fullName>
    </submittedName>
</protein>
<keyword evidence="4 8" id="KW-0067">ATP-binding</keyword>
<feature type="transmembrane region" description="Helical" evidence="6">
    <location>
        <begin position="338"/>
        <end position="360"/>
    </location>
</feature>
<dbReference type="SUPFAM" id="SSF55874">
    <property type="entry name" value="ATPase domain of HSP90 chaperone/DNA topoisomerase II/histidine kinase"/>
    <property type="match status" value="1"/>
</dbReference>
<dbReference type="AlphaFoldDB" id="A0A2R5F0J2"/>
<feature type="domain" description="Histidine kinase" evidence="7">
    <location>
        <begin position="391"/>
        <end position="582"/>
    </location>
</feature>
<evidence type="ECO:0000259" key="7">
    <source>
        <dbReference type="PROSITE" id="PS50109"/>
    </source>
</evidence>
<feature type="transmembrane region" description="Helical" evidence="6">
    <location>
        <begin position="6"/>
        <end position="27"/>
    </location>
</feature>
<dbReference type="InterPro" id="IPR039506">
    <property type="entry name" value="SPOB_a"/>
</dbReference>
<keyword evidence="6" id="KW-0472">Membrane</keyword>
<evidence type="ECO:0000256" key="2">
    <source>
        <dbReference type="ARBA" id="ARBA00022741"/>
    </source>
</evidence>
<keyword evidence="2" id="KW-0547">Nucleotide-binding</keyword>
<dbReference type="EMBL" id="BDQX01000398">
    <property type="protein sequence ID" value="GBG11439.1"/>
    <property type="molecule type" value="Genomic_DNA"/>
</dbReference>
<dbReference type="SMART" id="SM00387">
    <property type="entry name" value="HATPase_c"/>
    <property type="match status" value="1"/>
</dbReference>
<dbReference type="InterPro" id="IPR036890">
    <property type="entry name" value="HATPase_C_sf"/>
</dbReference>
<evidence type="ECO:0000256" key="1">
    <source>
        <dbReference type="ARBA" id="ARBA00022679"/>
    </source>
</evidence>
<dbReference type="InterPro" id="IPR005467">
    <property type="entry name" value="His_kinase_dom"/>
</dbReference>
<organism evidence="8 9">
    <name type="scientific">Paenibacillus agaridevorans</name>
    <dbReference type="NCBI Taxonomy" id="171404"/>
    <lineage>
        <taxon>Bacteria</taxon>
        <taxon>Bacillati</taxon>
        <taxon>Bacillota</taxon>
        <taxon>Bacilli</taxon>
        <taxon>Bacillales</taxon>
        <taxon>Paenibacillaceae</taxon>
        <taxon>Paenibacillus</taxon>
    </lineage>
</organism>
<evidence type="ECO:0000256" key="5">
    <source>
        <dbReference type="ARBA" id="ARBA00023012"/>
    </source>
</evidence>
<keyword evidence="6" id="KW-1133">Transmembrane helix</keyword>
<gene>
    <name evidence="8" type="ORF">PAT3040_06256</name>
</gene>
<dbReference type="GO" id="GO:0042802">
    <property type="term" value="F:identical protein binding"/>
    <property type="evidence" value="ECO:0007669"/>
    <property type="project" value="TreeGrafter"/>
</dbReference>
<dbReference type="InterPro" id="IPR003594">
    <property type="entry name" value="HATPase_dom"/>
</dbReference>
<keyword evidence="9" id="KW-1185">Reference proteome</keyword>
<evidence type="ECO:0000256" key="3">
    <source>
        <dbReference type="ARBA" id="ARBA00022777"/>
    </source>
</evidence>
<dbReference type="GO" id="GO:0016301">
    <property type="term" value="F:kinase activity"/>
    <property type="evidence" value="ECO:0007669"/>
    <property type="project" value="UniProtKB-KW"/>
</dbReference>
<name>A0A2R5F0J2_9BACL</name>
<reference evidence="8 9" key="1">
    <citation type="submission" date="2017-08" db="EMBL/GenBank/DDBJ databases">
        <title>Substantial Increase in Enzyme Production by Combined Drug-Resistance Mutations in Paenibacillus agaridevorans.</title>
        <authorList>
            <person name="Tanaka Y."/>
            <person name="Funane K."/>
            <person name="Hosaka T."/>
            <person name="Shiwa Y."/>
            <person name="Fujita N."/>
            <person name="Miyazaki T."/>
            <person name="Yoshikawa H."/>
            <person name="Murakami K."/>
            <person name="Kasahara K."/>
            <person name="Inaoka T."/>
            <person name="Hiraga Y."/>
            <person name="Ochi K."/>
        </authorList>
    </citation>
    <scope>NUCLEOTIDE SEQUENCE [LARGE SCALE GENOMIC DNA]</scope>
    <source>
        <strain evidence="8 9">T-3040</strain>
    </source>
</reference>
<dbReference type="Pfam" id="PF14501">
    <property type="entry name" value="HATPase_c_5"/>
    <property type="match status" value="1"/>
</dbReference>
<dbReference type="Pfam" id="PF14689">
    <property type="entry name" value="SPOB_a"/>
    <property type="match status" value="1"/>
</dbReference>
<dbReference type="Proteomes" id="UP000245202">
    <property type="component" value="Unassembled WGS sequence"/>
</dbReference>
<sequence length="582" mass="66195">MQRNLWLIAIGVIVTLILVNNTVYYFLTKSTLEESHREELLTLASQIEIAVEQSRMGAEHYEDQIGRELRAASIAAQYALDPDVEKVTSEQLQELSRKLDIAHITLLKQTGDDIVLHRSSDGSQIGKSTKSWDPWHQVFKQLFAKEVVKEEWLGQSMENFWSGPFEVSSTELDKVYKWGYYYDGTTNYITDPYVSFARLDEYNRITGAERLISELENRSDSIMEIAAINPATFPDGIWTPTENGEEQEHHVQRPVIYGDYTIKLDRDVEYVRRAYQEHEVLTLEEKAGGKSVYKLFIPVFVKDKGISITDEYGKQLDSYVLTIASDYEVIKSKLDNQFLNLGLIIVLLSIVSLAIAYTALRYYKYTREKAVQVAQETYVEEINSLFHSVKAQRHDFLNHVQTIRALAELNKYQELVAYTKELTSDIRSVNDYINIGNPAIAALIRSKISQAESYRITLECSVSGLDLQDMGAKTLDMNRVLGNLIDNAFDEVLKYDESIREVELAVAQRGHALEIIITNTCLNAEELVQKPLFKAGFSTKQDDHQGLGLSIVKSIAERYKGKVTVFATSPDKLTLSVYIPLS</sequence>
<dbReference type="Gene3D" id="3.30.565.10">
    <property type="entry name" value="Histidine kinase-like ATPase, C-terminal domain"/>
    <property type="match status" value="1"/>
</dbReference>
<dbReference type="GO" id="GO:0000160">
    <property type="term" value="P:phosphorelay signal transduction system"/>
    <property type="evidence" value="ECO:0007669"/>
    <property type="project" value="UniProtKB-KW"/>
</dbReference>
<keyword evidence="5" id="KW-0902">Two-component regulatory system</keyword>
<dbReference type="RefSeq" id="WP_108995729.1">
    <property type="nucleotide sequence ID" value="NZ_BDQX01000398.1"/>
</dbReference>
<evidence type="ECO:0000256" key="6">
    <source>
        <dbReference type="SAM" id="Phobius"/>
    </source>
</evidence>
<dbReference type="GO" id="GO:0005524">
    <property type="term" value="F:ATP binding"/>
    <property type="evidence" value="ECO:0007669"/>
    <property type="project" value="UniProtKB-KW"/>
</dbReference>
<keyword evidence="6" id="KW-0812">Transmembrane</keyword>
<dbReference type="PANTHER" id="PTHR40448">
    <property type="entry name" value="TWO-COMPONENT SENSOR HISTIDINE KINASE"/>
    <property type="match status" value="1"/>
</dbReference>
<evidence type="ECO:0000313" key="9">
    <source>
        <dbReference type="Proteomes" id="UP000245202"/>
    </source>
</evidence>
<evidence type="ECO:0000256" key="4">
    <source>
        <dbReference type="ARBA" id="ARBA00022840"/>
    </source>
</evidence>
<keyword evidence="3" id="KW-0418">Kinase</keyword>